<proteinExistence type="predicted"/>
<feature type="region of interest" description="Disordered" evidence="6">
    <location>
        <begin position="300"/>
        <end position="323"/>
    </location>
</feature>
<evidence type="ECO:0000256" key="6">
    <source>
        <dbReference type="SAM" id="MobiDB-lite"/>
    </source>
</evidence>
<feature type="region of interest" description="Disordered" evidence="6">
    <location>
        <begin position="126"/>
        <end position="148"/>
    </location>
</feature>
<evidence type="ECO:0000313" key="8">
    <source>
        <dbReference type="Proteomes" id="UP000887574"/>
    </source>
</evidence>
<dbReference type="InterPro" id="IPR050784">
    <property type="entry name" value="IAP"/>
</dbReference>
<evidence type="ECO:0000313" key="9">
    <source>
        <dbReference type="WBParaSite" id="jg25052"/>
    </source>
</evidence>
<accession>A0A915DYK1</accession>
<evidence type="ECO:0000256" key="1">
    <source>
        <dbReference type="ARBA" id="ARBA00022723"/>
    </source>
</evidence>
<dbReference type="Pfam" id="PF13920">
    <property type="entry name" value="zf-C3HC4_3"/>
    <property type="match status" value="1"/>
</dbReference>
<dbReference type="InterPro" id="IPR001841">
    <property type="entry name" value="Znf_RING"/>
</dbReference>
<feature type="compositionally biased region" description="Low complexity" evidence="6">
    <location>
        <begin position="132"/>
        <end position="146"/>
    </location>
</feature>
<dbReference type="Gene3D" id="1.10.533.10">
    <property type="entry name" value="Death Domain, Fas"/>
    <property type="match status" value="1"/>
</dbReference>
<dbReference type="PANTHER" id="PTHR10044">
    <property type="entry name" value="INHIBITOR OF APOPTOSIS"/>
    <property type="match status" value="1"/>
</dbReference>
<dbReference type="FunFam" id="1.10.1170.10:FF:000002">
    <property type="entry name" value="Baculoviral IAP repeat containing 7"/>
    <property type="match status" value="1"/>
</dbReference>
<keyword evidence="8" id="KW-1185">Reference proteome</keyword>
<keyword evidence="2 4" id="KW-0863">Zinc-finger</keyword>
<evidence type="ECO:0000256" key="2">
    <source>
        <dbReference type="ARBA" id="ARBA00022771"/>
    </source>
</evidence>
<feature type="coiled-coil region" evidence="5">
    <location>
        <begin position="198"/>
        <end position="239"/>
    </location>
</feature>
<dbReference type="GO" id="GO:0008270">
    <property type="term" value="F:zinc ion binding"/>
    <property type="evidence" value="ECO:0007669"/>
    <property type="project" value="UniProtKB-KW"/>
</dbReference>
<dbReference type="Gene3D" id="1.10.8.10">
    <property type="entry name" value="DNA helicase RuvA subunit, C-terminal domain"/>
    <property type="match status" value="1"/>
</dbReference>
<sequence>MSRPEQGELVLSQQLNQAKEMGYSDAEILSALEMSNNESKDKPFEPFHSTSQMIDALSLVQKLGNSNGHHRPVINGRHYLSASSNQQLKHQINFLQAGPAQQFPPTTLHTIAATIFGVPHPTWQHPTATIKRSPSSRTQLTPSSSSAALHTFENENRRHFEEFQRINNELRSKLEISVREESHLKELLRAHEDRLEHQEVMLKNRTDLEKRLENANKRVEDLTKELECREAELRKQMSDFSVLRRHHDTERRKTEEITNSLNAEIGRLIRENANIEELHRENTELKSDLIMKDELLQQQRRQLHHQQNQPLEEAGDENQELSQRQTQGPTCGVCMDKRREVIFMPCLHFTCCKDCADAMNNCSICRLRIMGKIEFFQ</sequence>
<name>A0A915DYK1_9BILA</name>
<dbReference type="InterPro" id="IPR011029">
    <property type="entry name" value="DEATH-like_dom_sf"/>
</dbReference>
<evidence type="ECO:0000256" key="5">
    <source>
        <dbReference type="SAM" id="Coils"/>
    </source>
</evidence>
<dbReference type="Gene3D" id="1.10.1170.10">
    <property type="entry name" value="Inhibitor Of Apoptosis Protein (2mihbC-IAP-1), Chain A"/>
    <property type="match status" value="1"/>
</dbReference>
<keyword evidence="5" id="KW-0175">Coiled coil</keyword>
<keyword evidence="1" id="KW-0479">Metal-binding</keyword>
<dbReference type="WBParaSite" id="jg25052">
    <property type="protein sequence ID" value="jg25052"/>
    <property type="gene ID" value="jg25052"/>
</dbReference>
<evidence type="ECO:0000259" key="7">
    <source>
        <dbReference type="PROSITE" id="PS50089"/>
    </source>
</evidence>
<dbReference type="AlphaFoldDB" id="A0A915DYK1"/>
<evidence type="ECO:0000256" key="4">
    <source>
        <dbReference type="PROSITE-ProRule" id="PRU00175"/>
    </source>
</evidence>
<protein>
    <submittedName>
        <fullName evidence="9">RING-type domain-containing protein</fullName>
    </submittedName>
</protein>
<feature type="domain" description="RING-type" evidence="7">
    <location>
        <begin position="331"/>
        <end position="366"/>
    </location>
</feature>
<keyword evidence="3" id="KW-0862">Zinc</keyword>
<reference evidence="9" key="1">
    <citation type="submission" date="2022-11" db="UniProtKB">
        <authorList>
            <consortium name="WormBaseParasite"/>
        </authorList>
    </citation>
    <scope>IDENTIFICATION</scope>
</reference>
<dbReference type="SUPFAM" id="SSF57850">
    <property type="entry name" value="RING/U-box"/>
    <property type="match status" value="1"/>
</dbReference>
<dbReference type="PROSITE" id="PS50089">
    <property type="entry name" value="ZF_RING_2"/>
    <property type="match status" value="1"/>
</dbReference>
<dbReference type="Proteomes" id="UP000887574">
    <property type="component" value="Unplaced"/>
</dbReference>
<evidence type="ECO:0000256" key="3">
    <source>
        <dbReference type="ARBA" id="ARBA00022833"/>
    </source>
</evidence>
<organism evidence="8 9">
    <name type="scientific">Ditylenchus dipsaci</name>
    <dbReference type="NCBI Taxonomy" id="166011"/>
    <lineage>
        <taxon>Eukaryota</taxon>
        <taxon>Metazoa</taxon>
        <taxon>Ecdysozoa</taxon>
        <taxon>Nematoda</taxon>
        <taxon>Chromadorea</taxon>
        <taxon>Rhabditida</taxon>
        <taxon>Tylenchina</taxon>
        <taxon>Tylenchomorpha</taxon>
        <taxon>Sphaerularioidea</taxon>
        <taxon>Anguinidae</taxon>
        <taxon>Anguininae</taxon>
        <taxon>Ditylenchus</taxon>
    </lineage>
</organism>